<dbReference type="Gene3D" id="3.40.50.1220">
    <property type="entry name" value="TPP-binding domain"/>
    <property type="match status" value="1"/>
</dbReference>
<dbReference type="NCBIfam" id="NF005485">
    <property type="entry name" value="PRK07092.1"/>
    <property type="match status" value="1"/>
</dbReference>
<evidence type="ECO:0000259" key="6">
    <source>
        <dbReference type="Pfam" id="PF02776"/>
    </source>
</evidence>
<comment type="similarity">
    <text evidence="1 3">Belongs to the TPP enzyme family.</text>
</comment>
<gene>
    <name evidence="7" type="ORF">HFRIS_003418</name>
</gene>
<dbReference type="EC" id="4.1.1.7" evidence="7"/>
<dbReference type="Pfam" id="PF00205">
    <property type="entry name" value="TPP_enzyme_M"/>
    <property type="match status" value="1"/>
</dbReference>
<dbReference type="InterPro" id="IPR012001">
    <property type="entry name" value="Thiamin_PyroP_enz_TPP-bd_dom"/>
</dbReference>
<dbReference type="Gene3D" id="3.40.50.970">
    <property type="match status" value="2"/>
</dbReference>
<keyword evidence="7" id="KW-0456">Lyase</keyword>
<dbReference type="PROSITE" id="PS00187">
    <property type="entry name" value="TPP_ENZYMES"/>
    <property type="match status" value="1"/>
</dbReference>
<dbReference type="EMBL" id="AEEC02000003">
    <property type="protein sequence ID" value="EOA06271.1"/>
    <property type="molecule type" value="Genomic_DNA"/>
</dbReference>
<reference evidence="7 8" key="1">
    <citation type="journal article" date="2013" name="Front. Microbiol.">
        <title>The genome of the endophytic bacterium H. frisingense GSF30(T) identifies diverse strategies in the Herbaspirillum genus to interact with plants.</title>
        <authorList>
            <person name="Straub D."/>
            <person name="Rothballer M."/>
            <person name="Hartmann A."/>
            <person name="Ludewig U."/>
        </authorList>
    </citation>
    <scope>NUCLEOTIDE SEQUENCE [LARGE SCALE GENOMIC DNA]</scope>
    <source>
        <strain evidence="7 8">GSF30</strain>
    </source>
</reference>
<dbReference type="InterPro" id="IPR029061">
    <property type="entry name" value="THDP-binding"/>
</dbReference>
<protein>
    <submittedName>
        <fullName evidence="7">Benzoylformate decarboxylase</fullName>
        <ecNumber evidence="7">4.1.1.7</ecNumber>
    </submittedName>
</protein>
<dbReference type="AlphaFoldDB" id="A0AAI9IHL5"/>
<dbReference type="Pfam" id="PF02776">
    <property type="entry name" value="TPP_enzyme_N"/>
    <property type="match status" value="1"/>
</dbReference>
<dbReference type="InterPro" id="IPR029035">
    <property type="entry name" value="DHS-like_NAD/FAD-binding_dom"/>
</dbReference>
<dbReference type="CDD" id="cd07035">
    <property type="entry name" value="TPP_PYR_POX_like"/>
    <property type="match status" value="1"/>
</dbReference>
<evidence type="ECO:0000313" key="7">
    <source>
        <dbReference type="EMBL" id="EOA06271.1"/>
    </source>
</evidence>
<dbReference type="GO" id="GO:0003984">
    <property type="term" value="F:acetolactate synthase activity"/>
    <property type="evidence" value="ECO:0007669"/>
    <property type="project" value="TreeGrafter"/>
</dbReference>
<evidence type="ECO:0000259" key="5">
    <source>
        <dbReference type="Pfam" id="PF02775"/>
    </source>
</evidence>
<evidence type="ECO:0000256" key="1">
    <source>
        <dbReference type="ARBA" id="ARBA00007812"/>
    </source>
</evidence>
<evidence type="ECO:0000256" key="2">
    <source>
        <dbReference type="ARBA" id="ARBA00023052"/>
    </source>
</evidence>
<feature type="domain" description="Thiamine pyrophosphate enzyme central" evidence="4">
    <location>
        <begin position="191"/>
        <end position="325"/>
    </location>
</feature>
<dbReference type="Proteomes" id="UP000006772">
    <property type="component" value="Unassembled WGS sequence"/>
</dbReference>
<comment type="caution">
    <text evidence="7">The sequence shown here is derived from an EMBL/GenBank/DDBJ whole genome shotgun (WGS) entry which is preliminary data.</text>
</comment>
<dbReference type="PANTHER" id="PTHR18968:SF133">
    <property type="entry name" value="BENZOYLFORMATE DECARBOXYLASE"/>
    <property type="match status" value="1"/>
</dbReference>
<dbReference type="GO" id="GO:0050695">
    <property type="term" value="F:benzoylformate decarboxylase activity"/>
    <property type="evidence" value="ECO:0007669"/>
    <property type="project" value="UniProtKB-EC"/>
</dbReference>
<sequence>MSSTASFTVRDAVFDFLRQVGIDKIFGNPGSTELPLLRDFPSDFRYVLGLHEAVVIGMADGYAQATGKASFVNLHSAAGVGNAMGNLFTAFKNRTPMIVTAGQQARSILPFDPYLGSRDAAELPKPYVKWSIEPARAEDVPLALVRAYHVAMQEPRGPVFVSIPVDDWDRSTTPLQPLQVLTQVRPAPDSIEPLAAALAQCRRPAFVVGAAIDQANAWDEIVALAERHRARVFVAPMSARCSFPENHALFAGFLPPMRERIVQALGGHDLVFVVGAPAFTYHVEGSGPHLPPDATLCQLVDDISVAASAPAGISVLGNIKMGLADLLARTDDPQRPTPAPRAPVPRAEPSPVMTAAFVLQTLSEVRDASHIVVEESPSSRRTMQHYLPFTQPHTFFTMASGGLGYGMPAAVGVALAEPARKVIGLIGDGSSMYSIQSLWSASQLGLPVTFIILNNRRYEALCDFALHFGFGKDEAVQGTQLPDIDFVALAGSMGCPATRVEDAATLADTLRRALAENRPNLVEIVVD</sequence>
<keyword evidence="2 3" id="KW-0786">Thiamine pyrophosphate</keyword>
<feature type="domain" description="Thiamine pyrophosphate enzyme N-terminal TPP-binding" evidence="6">
    <location>
        <begin position="8"/>
        <end position="108"/>
    </location>
</feature>
<dbReference type="GO" id="GO:0050660">
    <property type="term" value="F:flavin adenine dinucleotide binding"/>
    <property type="evidence" value="ECO:0007669"/>
    <property type="project" value="TreeGrafter"/>
</dbReference>
<dbReference type="RefSeq" id="WP_006461831.1">
    <property type="nucleotide sequence ID" value="NZ_AEEC02000003.1"/>
</dbReference>
<dbReference type="SUPFAM" id="SSF52518">
    <property type="entry name" value="Thiamin diphosphate-binding fold (THDP-binding)"/>
    <property type="match status" value="2"/>
</dbReference>
<dbReference type="SUPFAM" id="SSF52467">
    <property type="entry name" value="DHS-like NAD/FAD-binding domain"/>
    <property type="match status" value="1"/>
</dbReference>
<dbReference type="GO" id="GO:0030976">
    <property type="term" value="F:thiamine pyrophosphate binding"/>
    <property type="evidence" value="ECO:0007669"/>
    <property type="project" value="InterPro"/>
</dbReference>
<dbReference type="Pfam" id="PF02775">
    <property type="entry name" value="TPP_enzyme_C"/>
    <property type="match status" value="1"/>
</dbReference>
<proteinExistence type="inferred from homology"/>
<dbReference type="CDD" id="cd02002">
    <property type="entry name" value="TPP_BFDC"/>
    <property type="match status" value="1"/>
</dbReference>
<feature type="domain" description="Thiamine pyrophosphate enzyme TPP-binding" evidence="5">
    <location>
        <begin position="381"/>
        <end position="524"/>
    </location>
</feature>
<name>A0AAI9IHL5_9BURK</name>
<accession>A0AAI9IHL5</accession>
<dbReference type="InterPro" id="IPR012000">
    <property type="entry name" value="Thiamin_PyroP_enz_cen_dom"/>
</dbReference>
<dbReference type="GO" id="GO:0000287">
    <property type="term" value="F:magnesium ion binding"/>
    <property type="evidence" value="ECO:0007669"/>
    <property type="project" value="InterPro"/>
</dbReference>
<dbReference type="PANTHER" id="PTHR18968">
    <property type="entry name" value="THIAMINE PYROPHOSPHATE ENZYMES"/>
    <property type="match status" value="1"/>
</dbReference>
<dbReference type="InterPro" id="IPR011766">
    <property type="entry name" value="TPP_enzyme_TPP-bd"/>
</dbReference>
<dbReference type="InterPro" id="IPR045229">
    <property type="entry name" value="TPP_enz"/>
</dbReference>
<dbReference type="GO" id="GO:0019752">
    <property type="term" value="P:carboxylic acid metabolic process"/>
    <property type="evidence" value="ECO:0007669"/>
    <property type="project" value="UniProtKB-ARBA"/>
</dbReference>
<evidence type="ECO:0000313" key="8">
    <source>
        <dbReference type="Proteomes" id="UP000006772"/>
    </source>
</evidence>
<evidence type="ECO:0000259" key="4">
    <source>
        <dbReference type="Pfam" id="PF00205"/>
    </source>
</evidence>
<evidence type="ECO:0000256" key="3">
    <source>
        <dbReference type="RuleBase" id="RU362132"/>
    </source>
</evidence>
<organism evidence="7 8">
    <name type="scientific">Herbaspirillum frisingense GSF30</name>
    <dbReference type="NCBI Taxonomy" id="864073"/>
    <lineage>
        <taxon>Bacteria</taxon>
        <taxon>Pseudomonadati</taxon>
        <taxon>Pseudomonadota</taxon>
        <taxon>Betaproteobacteria</taxon>
        <taxon>Burkholderiales</taxon>
        <taxon>Oxalobacteraceae</taxon>
        <taxon>Herbaspirillum</taxon>
    </lineage>
</organism>
<dbReference type="InterPro" id="IPR000399">
    <property type="entry name" value="TPP-bd_CS"/>
</dbReference>